<feature type="compositionally biased region" description="Basic and acidic residues" evidence="2">
    <location>
        <begin position="805"/>
        <end position="826"/>
    </location>
</feature>
<dbReference type="Pfam" id="PF00531">
    <property type="entry name" value="Death"/>
    <property type="match status" value="1"/>
</dbReference>
<keyword evidence="1" id="KW-0175">Coiled coil</keyword>
<dbReference type="PROSITE" id="PS50017">
    <property type="entry name" value="DEATH_DOMAIN"/>
    <property type="match status" value="2"/>
</dbReference>
<reference evidence="4" key="1">
    <citation type="submission" date="2017-05" db="UniProtKB">
        <authorList>
            <consortium name="EnsemblMetazoa"/>
        </authorList>
    </citation>
    <scope>IDENTIFICATION</scope>
</reference>
<accession>A0A1X7TVT4</accession>
<feature type="domain" description="Death" evidence="3">
    <location>
        <begin position="501"/>
        <end position="581"/>
    </location>
</feature>
<protein>
    <recommendedName>
        <fullName evidence="3">Death domain-containing protein</fullName>
    </recommendedName>
</protein>
<evidence type="ECO:0000259" key="3">
    <source>
        <dbReference type="PROSITE" id="PS50017"/>
    </source>
</evidence>
<dbReference type="AlphaFoldDB" id="A0A1X7TVT4"/>
<feature type="region of interest" description="Disordered" evidence="2">
    <location>
        <begin position="785"/>
        <end position="854"/>
    </location>
</feature>
<feature type="coiled-coil region" evidence="1">
    <location>
        <begin position="441"/>
        <end position="468"/>
    </location>
</feature>
<proteinExistence type="predicted"/>
<evidence type="ECO:0000313" key="4">
    <source>
        <dbReference type="EnsemblMetazoa" id="Aqu2.1.19340_001"/>
    </source>
</evidence>
<dbReference type="InParanoid" id="A0A1X7TVT4"/>
<feature type="coiled-coil region" evidence="1">
    <location>
        <begin position="319"/>
        <end position="417"/>
    </location>
</feature>
<feature type="compositionally biased region" description="Acidic residues" evidence="2">
    <location>
        <begin position="786"/>
        <end position="804"/>
    </location>
</feature>
<evidence type="ECO:0000256" key="1">
    <source>
        <dbReference type="SAM" id="Coils"/>
    </source>
</evidence>
<dbReference type="CDD" id="cd01670">
    <property type="entry name" value="Death"/>
    <property type="match status" value="2"/>
</dbReference>
<evidence type="ECO:0000256" key="2">
    <source>
        <dbReference type="SAM" id="MobiDB-lite"/>
    </source>
</evidence>
<dbReference type="GO" id="GO:0007165">
    <property type="term" value="P:signal transduction"/>
    <property type="evidence" value="ECO:0007669"/>
    <property type="project" value="InterPro"/>
</dbReference>
<dbReference type="InterPro" id="IPR011029">
    <property type="entry name" value="DEATH-like_dom_sf"/>
</dbReference>
<sequence length="1162" mass="131291">YDLAEVLDLLKRHSYSGVSFYNLGLRLGLSPVTLNVITINNKENIDGCLQECLKAWLRVDDIVKKDGRTISSLVIALRNIGENTVADGIDAEKHPACKILAQHISNQSLIDALPQLVIFLCVTNLIKEMILPAKEQGKALLIQIQEAVCIDHQKLQVFAEILCKITTTVKIGNTIMKQYREAYFIGDNKNDEAKPVIEEYKNAIEEFRKRQLSQFLKEQFLNASPLECETITIVVVEDATESIILDVAKLSSAIFEDFALQHLRFNVIRDGIDTTNTVDKTSQTRDKNDAILTAKLSESVNQSFQEEGESNKKQWDQEKEYYETEKQFYKQVIKKCEEEIAALTQQHEEVTSLLEQTQIKADELQLEYVFTQDYINKLEKEVLEFSSLMKQKAVLEKAELQTKIDSLQQKLELYLVQDNKDVSVQCDYSVPQSELQSEPQIKTLESENETFQKQRNALLHENEKLKSLLKVKNALLQLKDTSEILQEKENVHACTFIKKDKISKLSVILEPVEDDWYYIGQCLEVKESVLTEIKEMTPVDSRLTYVLESWCHEEKRTIEELEEPLREMGRDDILQALREFANAELTVNNSETHTDAKGSNEIETRTETEDKEIQATQSTLDKEMQFNYLVPSQDNLEGLSESQIAGKKLFLVQGGKPQLMNWEEYGLRISVPEDSLSASETVEVSVLALVGGHFKFPDNTRLVSAVYAISTSPLLKSLRIEMQHCIDLSDPSLCKYLKFAVAPVHTASLPYQFSIIEGGEFPPYKRYGYIERSKFCQLAIVGNEGENNEEGNEQEDGDSDESGDEGGKEKKQATRREGEGAGKQEEEPGGVGRSERQEEGNSLKEPLACTEESELSSQSKTIVFTCSTSSTPGSTGVPEATVYAGQVFFEQEESRDLMTFTAARDLNSLRQFIKKEYSHPEIDQSITFKLKSPKRHIKLKFDEQQARPTTGWQIIPHLVPCQIREQEILGFGDISTTIPPSCLVSIYAENSPDTVPILRYSVPLEGVQEPMEININRSLRIKSSSPSLPVSAVPVVVTDDTNLGWCAQNALKKQHDKLKSLLSRSEPIFRDIAGACKAATIIHFTEYDKIFDDKTGQSLLERADHFINCIISVVDVCPDQLEVFLNIVMNKGNIAFVRVAELITQCFNSEVPEHACIKLAKQ</sequence>
<dbReference type="InterPro" id="IPR000488">
    <property type="entry name" value="Death_dom"/>
</dbReference>
<organism evidence="4">
    <name type="scientific">Amphimedon queenslandica</name>
    <name type="common">Sponge</name>
    <dbReference type="NCBI Taxonomy" id="400682"/>
    <lineage>
        <taxon>Eukaryota</taxon>
        <taxon>Metazoa</taxon>
        <taxon>Porifera</taxon>
        <taxon>Demospongiae</taxon>
        <taxon>Heteroscleromorpha</taxon>
        <taxon>Haplosclerida</taxon>
        <taxon>Niphatidae</taxon>
        <taxon>Amphimedon</taxon>
    </lineage>
</organism>
<dbReference type="SUPFAM" id="SSF47986">
    <property type="entry name" value="DEATH domain"/>
    <property type="match status" value="1"/>
</dbReference>
<dbReference type="Gene3D" id="1.10.533.10">
    <property type="entry name" value="Death Domain, Fas"/>
    <property type="match status" value="2"/>
</dbReference>
<feature type="compositionally biased region" description="Basic and acidic residues" evidence="2">
    <location>
        <begin position="833"/>
        <end position="842"/>
    </location>
</feature>
<feature type="domain" description="Death" evidence="3">
    <location>
        <begin position="17"/>
        <end position="93"/>
    </location>
</feature>
<name>A0A1X7TVT4_AMPQE</name>
<dbReference type="EnsemblMetazoa" id="Aqu2.1.19340_001">
    <property type="protein sequence ID" value="Aqu2.1.19340_001"/>
    <property type="gene ID" value="Aqu2.1.19340"/>
</dbReference>
<dbReference type="OrthoDB" id="5973910at2759"/>